<protein>
    <recommendedName>
        <fullName evidence="9">Glycosyltransferase RgtA/B/C/D-like domain-containing protein</fullName>
    </recommendedName>
</protein>
<feature type="transmembrane region" description="Helical" evidence="8">
    <location>
        <begin position="119"/>
        <end position="152"/>
    </location>
</feature>
<dbReference type="EMBL" id="CAADRM010000082">
    <property type="protein sequence ID" value="VFU13683.1"/>
    <property type="molecule type" value="Genomic_DNA"/>
</dbReference>
<dbReference type="AlphaFoldDB" id="A0A485M0G9"/>
<gene>
    <name evidence="10" type="ORF">SCFA_200002</name>
</gene>
<evidence type="ECO:0000256" key="6">
    <source>
        <dbReference type="ARBA" id="ARBA00022989"/>
    </source>
</evidence>
<evidence type="ECO:0000256" key="8">
    <source>
        <dbReference type="SAM" id="Phobius"/>
    </source>
</evidence>
<keyword evidence="4" id="KW-0808">Transferase</keyword>
<evidence type="ECO:0000256" key="5">
    <source>
        <dbReference type="ARBA" id="ARBA00022692"/>
    </source>
</evidence>
<dbReference type="PANTHER" id="PTHR33908:SF3">
    <property type="entry name" value="UNDECAPRENYL PHOSPHATE-ALPHA-4-AMINO-4-DEOXY-L-ARABINOSE ARABINOSYL TRANSFERASE"/>
    <property type="match status" value="1"/>
</dbReference>
<keyword evidence="2" id="KW-1003">Cell membrane</keyword>
<dbReference type="GO" id="GO:0009103">
    <property type="term" value="P:lipopolysaccharide biosynthetic process"/>
    <property type="evidence" value="ECO:0007669"/>
    <property type="project" value="TreeGrafter"/>
</dbReference>
<dbReference type="InterPro" id="IPR050297">
    <property type="entry name" value="LipidA_mod_glycosyltrf_83"/>
</dbReference>
<feature type="transmembrane region" description="Helical" evidence="8">
    <location>
        <begin position="12"/>
        <end position="29"/>
    </location>
</feature>
<evidence type="ECO:0000256" key="7">
    <source>
        <dbReference type="ARBA" id="ARBA00023136"/>
    </source>
</evidence>
<organism evidence="10">
    <name type="scientific">anaerobic digester metagenome</name>
    <dbReference type="NCBI Taxonomy" id="1263854"/>
    <lineage>
        <taxon>unclassified sequences</taxon>
        <taxon>metagenomes</taxon>
        <taxon>ecological metagenomes</taxon>
    </lineage>
</organism>
<dbReference type="GO" id="GO:0005886">
    <property type="term" value="C:plasma membrane"/>
    <property type="evidence" value="ECO:0007669"/>
    <property type="project" value="UniProtKB-SubCell"/>
</dbReference>
<evidence type="ECO:0000256" key="1">
    <source>
        <dbReference type="ARBA" id="ARBA00004651"/>
    </source>
</evidence>
<evidence type="ECO:0000256" key="3">
    <source>
        <dbReference type="ARBA" id="ARBA00022676"/>
    </source>
</evidence>
<sequence length="532" mass="59024">MECNKKGMPLWIYYWAALVGVSLLTRSYVPIDETRYVSVAWEMWLRGDFLVPHLNGEIYSQKPPLLFWMFNLGWALFGVNDLWPRLVSPLFGLASLFLTMRIARRLWPDRPHTASAAPLILVCSMLWSIFLSAVMFDMLVVFFTLLGVLGIVHSWKKGGITGWMILGAAVGLGILSKGPVILVHTLPLALLAPWWAVEHQPGSWARWYSGVALSILIGIVIGLAWAVPAALSGGEQYAQAIFWKQSAGRVAKSFAHERPFWWYVPLLPALLFPWALWPALWRAFCGLRSDPPSSPVRICFAWLVSGFAIFSLISGKQPHYLLPLFPAFALISSYALDRGVVHLSWDPIFPGIALATLGAGLLALMYFSGDPMLIKGFARAGPYCGYALITAGILMPVSCALLRMRPILPVSAAALALVLMLDVSLIRVMAAYDVRGLSAYVGSMQRAGVAVSYVGTYHGMFNFLGRLDDPVESIREEEVAQWARSHPEGLVIADEEHLQPREGMVPVYEYDYGVHHTIRVWKGRTIVAAQGR</sequence>
<evidence type="ECO:0000313" key="10">
    <source>
        <dbReference type="EMBL" id="VFU13683.1"/>
    </source>
</evidence>
<feature type="transmembrane region" description="Helical" evidence="8">
    <location>
        <begin position="295"/>
        <end position="313"/>
    </location>
</feature>
<name>A0A485M0G9_9ZZZZ</name>
<keyword evidence="3" id="KW-0328">Glycosyltransferase</keyword>
<dbReference type="Pfam" id="PF13231">
    <property type="entry name" value="PMT_2"/>
    <property type="match status" value="1"/>
</dbReference>
<keyword evidence="6 8" id="KW-1133">Transmembrane helix</keyword>
<feature type="transmembrane region" description="Helical" evidence="8">
    <location>
        <begin position="348"/>
        <end position="368"/>
    </location>
</feature>
<evidence type="ECO:0000256" key="2">
    <source>
        <dbReference type="ARBA" id="ARBA00022475"/>
    </source>
</evidence>
<evidence type="ECO:0000259" key="9">
    <source>
        <dbReference type="Pfam" id="PF13231"/>
    </source>
</evidence>
<feature type="transmembrane region" description="Helical" evidence="8">
    <location>
        <begin position="260"/>
        <end position="280"/>
    </location>
</feature>
<feature type="transmembrane region" description="Helical" evidence="8">
    <location>
        <begin position="320"/>
        <end position="336"/>
    </location>
</feature>
<feature type="transmembrane region" description="Helical" evidence="8">
    <location>
        <begin position="164"/>
        <end position="195"/>
    </location>
</feature>
<dbReference type="GO" id="GO:0010041">
    <property type="term" value="P:response to iron(III) ion"/>
    <property type="evidence" value="ECO:0007669"/>
    <property type="project" value="TreeGrafter"/>
</dbReference>
<proteinExistence type="predicted"/>
<dbReference type="GO" id="GO:0016763">
    <property type="term" value="F:pentosyltransferase activity"/>
    <property type="evidence" value="ECO:0007669"/>
    <property type="project" value="TreeGrafter"/>
</dbReference>
<keyword evidence="5 8" id="KW-0812">Transmembrane</keyword>
<dbReference type="PANTHER" id="PTHR33908">
    <property type="entry name" value="MANNOSYLTRANSFERASE YKCB-RELATED"/>
    <property type="match status" value="1"/>
</dbReference>
<feature type="transmembrane region" description="Helical" evidence="8">
    <location>
        <begin position="380"/>
        <end position="404"/>
    </location>
</feature>
<comment type="subcellular location">
    <subcellularLocation>
        <location evidence="1">Cell membrane</location>
        <topology evidence="1">Multi-pass membrane protein</topology>
    </subcellularLocation>
</comment>
<keyword evidence="7 8" id="KW-0472">Membrane</keyword>
<dbReference type="InterPro" id="IPR038731">
    <property type="entry name" value="RgtA/B/C-like"/>
</dbReference>
<accession>A0A485M0G9</accession>
<feature type="transmembrane region" description="Helical" evidence="8">
    <location>
        <begin position="207"/>
        <end position="227"/>
    </location>
</feature>
<feature type="transmembrane region" description="Helical" evidence="8">
    <location>
        <begin position="410"/>
        <end position="430"/>
    </location>
</feature>
<feature type="domain" description="Glycosyltransferase RgtA/B/C/D-like" evidence="9">
    <location>
        <begin position="62"/>
        <end position="198"/>
    </location>
</feature>
<evidence type="ECO:0000256" key="4">
    <source>
        <dbReference type="ARBA" id="ARBA00022679"/>
    </source>
</evidence>
<reference evidence="10" key="1">
    <citation type="submission" date="2019-03" db="EMBL/GenBank/DDBJ databases">
        <authorList>
            <person name="Hao L."/>
        </authorList>
    </citation>
    <scope>NUCLEOTIDE SEQUENCE</scope>
</reference>